<evidence type="ECO:0000313" key="1">
    <source>
        <dbReference type="EMBL" id="KAF1925484.1"/>
    </source>
</evidence>
<proteinExistence type="predicted"/>
<gene>
    <name evidence="1" type="ORF">M421DRAFT_243411</name>
</gene>
<keyword evidence="2" id="KW-1185">Reference proteome</keyword>
<protein>
    <submittedName>
        <fullName evidence="1">Uncharacterized protein</fullName>
    </submittedName>
</protein>
<dbReference type="Proteomes" id="UP000800082">
    <property type="component" value="Unassembled WGS sequence"/>
</dbReference>
<dbReference type="AlphaFoldDB" id="A0A6A5REF0"/>
<accession>A0A6A5REF0</accession>
<dbReference type="RefSeq" id="XP_033445736.1">
    <property type="nucleotide sequence ID" value="XM_033588517.1"/>
</dbReference>
<evidence type="ECO:0000313" key="2">
    <source>
        <dbReference type="Proteomes" id="UP000800082"/>
    </source>
</evidence>
<dbReference type="GeneID" id="54346164"/>
<reference evidence="1" key="1">
    <citation type="journal article" date="2020" name="Stud. Mycol.">
        <title>101 Dothideomycetes genomes: a test case for predicting lifestyles and emergence of pathogens.</title>
        <authorList>
            <person name="Haridas S."/>
            <person name="Albert R."/>
            <person name="Binder M."/>
            <person name="Bloem J."/>
            <person name="Labutti K."/>
            <person name="Salamov A."/>
            <person name="Andreopoulos B."/>
            <person name="Baker S."/>
            <person name="Barry K."/>
            <person name="Bills G."/>
            <person name="Bluhm B."/>
            <person name="Cannon C."/>
            <person name="Castanera R."/>
            <person name="Culley D."/>
            <person name="Daum C."/>
            <person name="Ezra D."/>
            <person name="Gonzalez J."/>
            <person name="Henrissat B."/>
            <person name="Kuo A."/>
            <person name="Liang C."/>
            <person name="Lipzen A."/>
            <person name="Lutzoni F."/>
            <person name="Magnuson J."/>
            <person name="Mondo S."/>
            <person name="Nolan M."/>
            <person name="Ohm R."/>
            <person name="Pangilinan J."/>
            <person name="Park H.-J."/>
            <person name="Ramirez L."/>
            <person name="Alfaro M."/>
            <person name="Sun H."/>
            <person name="Tritt A."/>
            <person name="Yoshinaga Y."/>
            <person name="Zwiers L.-H."/>
            <person name="Turgeon B."/>
            <person name="Goodwin S."/>
            <person name="Spatafora J."/>
            <person name="Crous P."/>
            <person name="Grigoriev I."/>
        </authorList>
    </citation>
    <scope>NUCLEOTIDE SEQUENCE</scope>
    <source>
        <strain evidence="1">CBS 183.55</strain>
    </source>
</reference>
<dbReference type="EMBL" id="ML978984">
    <property type="protein sequence ID" value="KAF1925484.1"/>
    <property type="molecule type" value="Genomic_DNA"/>
</dbReference>
<name>A0A6A5REF0_9PLEO</name>
<sequence>METESQGSTMAFYHQAEHSFSRKSSSRVTIVTKCHPFQTLRVEETRDISHQPSVRLREIFHRIHAHYTASRVPGPAFLVPKVLSSRSVSTAPAWDLAALSSPQNGKTIQHPSTRDIGDGHLEGTRKELQLAWGRKQYCTSSTRAGVHVPRWNRSNDRSSKLANH</sequence>
<organism evidence="1 2">
    <name type="scientific">Didymella exigua CBS 183.55</name>
    <dbReference type="NCBI Taxonomy" id="1150837"/>
    <lineage>
        <taxon>Eukaryota</taxon>
        <taxon>Fungi</taxon>
        <taxon>Dikarya</taxon>
        <taxon>Ascomycota</taxon>
        <taxon>Pezizomycotina</taxon>
        <taxon>Dothideomycetes</taxon>
        <taxon>Pleosporomycetidae</taxon>
        <taxon>Pleosporales</taxon>
        <taxon>Pleosporineae</taxon>
        <taxon>Didymellaceae</taxon>
        <taxon>Didymella</taxon>
    </lineage>
</organism>